<evidence type="ECO:0000259" key="6">
    <source>
        <dbReference type="Pfam" id="PF00485"/>
    </source>
</evidence>
<keyword evidence="3" id="KW-0808">Transferase</keyword>
<evidence type="ECO:0000256" key="5">
    <source>
        <dbReference type="ARBA" id="ARBA00022777"/>
    </source>
</evidence>
<feature type="non-terminal residue" evidence="7">
    <location>
        <position position="1"/>
    </location>
</feature>
<dbReference type="EC" id="2.7.1.48" evidence="2"/>
<proteinExistence type="predicted"/>
<evidence type="ECO:0000256" key="3">
    <source>
        <dbReference type="ARBA" id="ARBA00022679"/>
    </source>
</evidence>
<dbReference type="Gene3D" id="3.40.50.300">
    <property type="entry name" value="P-loop containing nucleotide triphosphate hydrolases"/>
    <property type="match status" value="1"/>
</dbReference>
<comment type="caution">
    <text evidence="7">The sequence shown here is derived from an EMBL/GenBank/DDBJ whole genome shotgun (WGS) entry which is preliminary data.</text>
</comment>
<gene>
    <name evidence="7" type="ORF">ACHAWU_006832</name>
</gene>
<dbReference type="PANTHER" id="PTHR10285">
    <property type="entry name" value="URIDINE KINASE"/>
    <property type="match status" value="1"/>
</dbReference>
<dbReference type="AlphaFoldDB" id="A0ABD3N0Z4"/>
<protein>
    <recommendedName>
        <fullName evidence="2">uridine/cytidine kinase</fullName>
        <ecNumber evidence="2">2.7.1.48</ecNumber>
    </recommendedName>
</protein>
<dbReference type="SUPFAM" id="SSF52540">
    <property type="entry name" value="P-loop containing nucleoside triphosphate hydrolases"/>
    <property type="match status" value="1"/>
</dbReference>
<evidence type="ECO:0000256" key="2">
    <source>
        <dbReference type="ARBA" id="ARBA00012137"/>
    </source>
</evidence>
<evidence type="ECO:0000313" key="8">
    <source>
        <dbReference type="Proteomes" id="UP001530293"/>
    </source>
</evidence>
<keyword evidence="8" id="KW-1185">Reference proteome</keyword>
<dbReference type="Proteomes" id="UP001530293">
    <property type="component" value="Unassembled WGS sequence"/>
</dbReference>
<dbReference type="NCBIfam" id="NF004018">
    <property type="entry name" value="PRK05480.1"/>
    <property type="match status" value="1"/>
</dbReference>
<evidence type="ECO:0000256" key="4">
    <source>
        <dbReference type="ARBA" id="ARBA00022741"/>
    </source>
</evidence>
<dbReference type="InterPro" id="IPR000764">
    <property type="entry name" value="Uridine_kinase-like"/>
</dbReference>
<sequence>AAATTTTPTTTTTKPIIIGIAGGTGAGKSTFAKSIYHGFSGGGSNNNNVNNNNTNFHDCDDTNTTNIAHLSHDDYYKDLSHLPIEERALINFDHPDSLDSDLLIHHLDQLSRGISIQVPRYDFKRHCRYQEGEIDDLGRNRGRIVESKRVILVEGILILSISGLVKLMDLKVFVDAPHDIRLMRRIRRDSVERGRQLSDILSQYELTVRPMHDEFVEPSKKVADIIVPGHDEDEDVSLRRMELAMRVICNHLRMETTATNIE</sequence>
<dbReference type="CDD" id="cd02023">
    <property type="entry name" value="UMPK"/>
    <property type="match status" value="1"/>
</dbReference>
<dbReference type="GO" id="GO:0000166">
    <property type="term" value="F:nucleotide binding"/>
    <property type="evidence" value="ECO:0007669"/>
    <property type="project" value="UniProtKB-KW"/>
</dbReference>
<keyword evidence="4" id="KW-0547">Nucleotide-binding</keyword>
<dbReference type="GO" id="GO:0004849">
    <property type="term" value="F:uridine kinase activity"/>
    <property type="evidence" value="ECO:0007669"/>
    <property type="project" value="UniProtKB-EC"/>
</dbReference>
<evidence type="ECO:0000256" key="1">
    <source>
        <dbReference type="ARBA" id="ARBA00004690"/>
    </source>
</evidence>
<dbReference type="Pfam" id="PF00485">
    <property type="entry name" value="PRK"/>
    <property type="match status" value="1"/>
</dbReference>
<reference evidence="7 8" key="1">
    <citation type="submission" date="2024-10" db="EMBL/GenBank/DDBJ databases">
        <title>Updated reference genomes for cyclostephanoid diatoms.</title>
        <authorList>
            <person name="Roberts W.R."/>
            <person name="Alverson A.J."/>
        </authorList>
    </citation>
    <scope>NUCLEOTIDE SEQUENCE [LARGE SCALE GENOMIC DNA]</scope>
    <source>
        <strain evidence="7 8">AJA232-27</strain>
    </source>
</reference>
<comment type="pathway">
    <text evidence="1">Pyrimidine metabolism; UMP biosynthesis via salvage pathway; UMP from uridine: step 1/1.</text>
</comment>
<dbReference type="InterPro" id="IPR006083">
    <property type="entry name" value="PRK/URK"/>
</dbReference>
<evidence type="ECO:0000313" key="7">
    <source>
        <dbReference type="EMBL" id="KAL3768731.1"/>
    </source>
</evidence>
<dbReference type="InterPro" id="IPR027417">
    <property type="entry name" value="P-loop_NTPase"/>
</dbReference>
<name>A0ABD3N0Z4_9STRA</name>
<dbReference type="EMBL" id="JALLBG020000062">
    <property type="protein sequence ID" value="KAL3768731.1"/>
    <property type="molecule type" value="Genomic_DNA"/>
</dbReference>
<keyword evidence="5" id="KW-0418">Kinase</keyword>
<accession>A0ABD3N0Z4</accession>
<feature type="domain" description="Phosphoribulokinase/uridine kinase" evidence="6">
    <location>
        <begin position="17"/>
        <end position="229"/>
    </location>
</feature>
<organism evidence="7 8">
    <name type="scientific">Discostella pseudostelligera</name>
    <dbReference type="NCBI Taxonomy" id="259834"/>
    <lineage>
        <taxon>Eukaryota</taxon>
        <taxon>Sar</taxon>
        <taxon>Stramenopiles</taxon>
        <taxon>Ochrophyta</taxon>
        <taxon>Bacillariophyta</taxon>
        <taxon>Coscinodiscophyceae</taxon>
        <taxon>Thalassiosirophycidae</taxon>
        <taxon>Stephanodiscales</taxon>
        <taxon>Stephanodiscaceae</taxon>
        <taxon>Discostella</taxon>
    </lineage>
</organism>